<evidence type="ECO:0000313" key="2">
    <source>
        <dbReference type="Ensembl" id="ENSHHUP00000085283.1"/>
    </source>
</evidence>
<feature type="region of interest" description="Disordered" evidence="1">
    <location>
        <begin position="1"/>
        <end position="99"/>
    </location>
</feature>
<evidence type="ECO:0000256" key="1">
    <source>
        <dbReference type="SAM" id="MobiDB-lite"/>
    </source>
</evidence>
<feature type="compositionally biased region" description="Low complexity" evidence="1">
    <location>
        <begin position="88"/>
        <end position="99"/>
    </location>
</feature>
<reference evidence="2" key="3">
    <citation type="submission" date="2025-09" db="UniProtKB">
        <authorList>
            <consortium name="Ensembl"/>
        </authorList>
    </citation>
    <scope>IDENTIFICATION</scope>
</reference>
<feature type="compositionally biased region" description="Gly residues" evidence="1">
    <location>
        <begin position="43"/>
        <end position="52"/>
    </location>
</feature>
<dbReference type="GeneTree" id="ENSGT00940000155634"/>
<proteinExistence type="predicted"/>
<reference evidence="2" key="2">
    <citation type="submission" date="2025-08" db="UniProtKB">
        <authorList>
            <consortium name="Ensembl"/>
        </authorList>
    </citation>
    <scope>IDENTIFICATION</scope>
</reference>
<sequence length="99" mass="10764">MAMKRSHLYGMGNNPYSQQQQGAPYPSQPYGSPATHRYPMGMQGRGQAGMGGMQYPQQQQVPPQYGQQGMGGYSQQQQGTPPGSYFSPPQQNPTAPTQP</sequence>
<accession>A0A4W5RH01</accession>
<dbReference type="AlphaFoldDB" id="A0A4W5RH01"/>
<dbReference type="STRING" id="62062.ENSHHUP00000085283"/>
<evidence type="ECO:0000313" key="3">
    <source>
        <dbReference type="Proteomes" id="UP000314982"/>
    </source>
</evidence>
<organism evidence="2 3">
    <name type="scientific">Hucho hucho</name>
    <name type="common">huchen</name>
    <dbReference type="NCBI Taxonomy" id="62062"/>
    <lineage>
        <taxon>Eukaryota</taxon>
        <taxon>Metazoa</taxon>
        <taxon>Chordata</taxon>
        <taxon>Craniata</taxon>
        <taxon>Vertebrata</taxon>
        <taxon>Euteleostomi</taxon>
        <taxon>Actinopterygii</taxon>
        <taxon>Neopterygii</taxon>
        <taxon>Teleostei</taxon>
        <taxon>Protacanthopterygii</taxon>
        <taxon>Salmoniformes</taxon>
        <taxon>Salmonidae</taxon>
        <taxon>Salmoninae</taxon>
        <taxon>Hucho</taxon>
    </lineage>
</organism>
<reference evidence="3" key="1">
    <citation type="submission" date="2018-06" db="EMBL/GenBank/DDBJ databases">
        <title>Genome assembly of Danube salmon.</title>
        <authorList>
            <person name="Macqueen D.J."/>
            <person name="Gundappa M.K."/>
        </authorList>
    </citation>
    <scope>NUCLEOTIDE SEQUENCE [LARGE SCALE GENOMIC DNA]</scope>
</reference>
<feature type="compositionally biased region" description="Low complexity" evidence="1">
    <location>
        <begin position="53"/>
        <end position="79"/>
    </location>
</feature>
<dbReference type="Ensembl" id="ENSHHUT00000087950.1">
    <property type="protein sequence ID" value="ENSHHUP00000085283.1"/>
    <property type="gene ID" value="ENSHHUG00000049416.1"/>
</dbReference>
<protein>
    <submittedName>
        <fullName evidence="2">Uncharacterized protein</fullName>
    </submittedName>
</protein>
<name>A0A4W5RH01_9TELE</name>
<dbReference type="Proteomes" id="UP000314982">
    <property type="component" value="Unassembled WGS sequence"/>
</dbReference>
<keyword evidence="3" id="KW-1185">Reference proteome</keyword>